<dbReference type="FunFam" id="2.30.30.40:FF:000034">
    <property type="entry name" value="Rho guanine nucleotide exchange factor (GEF) 7"/>
    <property type="match status" value="1"/>
</dbReference>
<dbReference type="SMART" id="SM00233">
    <property type="entry name" value="PH"/>
    <property type="match status" value="1"/>
</dbReference>
<dbReference type="SMART" id="SM00325">
    <property type="entry name" value="RhoGEF"/>
    <property type="match status" value="1"/>
</dbReference>
<evidence type="ECO:0000259" key="10">
    <source>
        <dbReference type="PROSITE" id="PS50010"/>
    </source>
</evidence>
<dbReference type="CDD" id="cd01225">
    <property type="entry name" value="PH_Cool_Pix"/>
    <property type="match status" value="1"/>
</dbReference>
<dbReference type="InterPro" id="IPR032409">
    <property type="entry name" value="GEF6/7_CC"/>
</dbReference>
<evidence type="ECO:0000313" key="12">
    <source>
        <dbReference type="Ensembl" id="ENSOMYP00000087504.2"/>
    </source>
</evidence>
<dbReference type="PROSITE" id="PS50010">
    <property type="entry name" value="DH_2"/>
    <property type="match status" value="1"/>
</dbReference>
<dbReference type="CDD" id="cd11877">
    <property type="entry name" value="SH3_PIX"/>
    <property type="match status" value="1"/>
</dbReference>
<dbReference type="InterPro" id="IPR011993">
    <property type="entry name" value="PH-like_dom_sf"/>
</dbReference>
<dbReference type="GO" id="GO:0005737">
    <property type="term" value="C:cytoplasm"/>
    <property type="evidence" value="ECO:0007669"/>
    <property type="project" value="TreeGrafter"/>
</dbReference>
<feature type="region of interest" description="Disordered" evidence="7">
    <location>
        <begin position="96"/>
        <end position="140"/>
    </location>
</feature>
<dbReference type="Ensembl" id="ENSOMYT00000095322.2">
    <property type="protein sequence ID" value="ENSOMYP00000087504.2"/>
    <property type="gene ID" value="ENSOMYG00000040461.2"/>
</dbReference>
<reference evidence="12" key="3">
    <citation type="submission" date="2025-09" db="UniProtKB">
        <authorList>
            <consortium name="Ensembl"/>
        </authorList>
    </citation>
    <scope>IDENTIFICATION</scope>
</reference>
<feature type="coiled-coil region" evidence="6">
    <location>
        <begin position="698"/>
        <end position="725"/>
    </location>
</feature>
<reference evidence="12" key="2">
    <citation type="submission" date="2025-08" db="UniProtKB">
        <authorList>
            <consortium name="Ensembl"/>
        </authorList>
    </citation>
    <scope>IDENTIFICATION</scope>
</reference>
<dbReference type="PROSITE" id="PS50002">
    <property type="entry name" value="SH3"/>
    <property type="match status" value="1"/>
</dbReference>
<feature type="domain" description="PH" evidence="9">
    <location>
        <begin position="418"/>
        <end position="524"/>
    </location>
</feature>
<dbReference type="SUPFAM" id="SSF48065">
    <property type="entry name" value="DBL homology domain (DH-domain)"/>
    <property type="match status" value="1"/>
</dbReference>
<evidence type="ECO:0000256" key="1">
    <source>
        <dbReference type="ARBA" id="ARBA00004510"/>
    </source>
</evidence>
<organism evidence="12 13">
    <name type="scientific">Oncorhynchus mykiss</name>
    <name type="common">Rainbow trout</name>
    <name type="synonym">Salmo gairdneri</name>
    <dbReference type="NCBI Taxonomy" id="8022"/>
    <lineage>
        <taxon>Eukaryota</taxon>
        <taxon>Metazoa</taxon>
        <taxon>Chordata</taxon>
        <taxon>Craniata</taxon>
        <taxon>Vertebrata</taxon>
        <taxon>Euteleostomi</taxon>
        <taxon>Actinopterygii</taxon>
        <taxon>Neopterygii</taxon>
        <taxon>Teleostei</taxon>
        <taxon>Protacanthopterygii</taxon>
        <taxon>Salmoniformes</taxon>
        <taxon>Salmonidae</taxon>
        <taxon>Salmoninae</taxon>
        <taxon>Oncorhynchus</taxon>
    </lineage>
</organism>
<dbReference type="InterPro" id="IPR036872">
    <property type="entry name" value="CH_dom_sf"/>
</dbReference>
<feature type="domain" description="DH" evidence="10">
    <location>
        <begin position="216"/>
        <end position="396"/>
    </location>
</feature>
<dbReference type="Pfam" id="PF07653">
    <property type="entry name" value="SH3_2"/>
    <property type="match status" value="1"/>
</dbReference>
<dbReference type="Pfam" id="PF00621">
    <property type="entry name" value="RhoGEF"/>
    <property type="match status" value="1"/>
</dbReference>
<accession>A0A8C7TT01</accession>
<keyword evidence="3" id="KW-0344">Guanine-nucleotide releasing factor</keyword>
<protein>
    <submittedName>
        <fullName evidence="12">Rac/Cdc42 guanine nucleotide exchange factor 6</fullName>
    </submittedName>
</protein>
<keyword evidence="6" id="KW-0175">Coiled coil</keyword>
<gene>
    <name evidence="12" type="primary">LOC110504441</name>
</gene>
<evidence type="ECO:0000256" key="7">
    <source>
        <dbReference type="SAM" id="MobiDB-lite"/>
    </source>
</evidence>
<dbReference type="CDD" id="cd00160">
    <property type="entry name" value="RhoGEF"/>
    <property type="match status" value="1"/>
</dbReference>
<evidence type="ECO:0000259" key="8">
    <source>
        <dbReference type="PROSITE" id="PS50002"/>
    </source>
</evidence>
<dbReference type="Pfam" id="PF00169">
    <property type="entry name" value="PH"/>
    <property type="match status" value="1"/>
</dbReference>
<dbReference type="InterPro" id="IPR035899">
    <property type="entry name" value="DBL_dom_sf"/>
</dbReference>
<dbReference type="GO" id="GO:0030027">
    <property type="term" value="C:lamellipodium"/>
    <property type="evidence" value="ECO:0007669"/>
    <property type="project" value="UniProtKB-SubCell"/>
</dbReference>
<evidence type="ECO:0000256" key="6">
    <source>
        <dbReference type="SAM" id="Coils"/>
    </source>
</evidence>
<evidence type="ECO:0000256" key="3">
    <source>
        <dbReference type="ARBA" id="ARBA00022658"/>
    </source>
</evidence>
<dbReference type="Proteomes" id="UP000694395">
    <property type="component" value="Chromosome 31"/>
</dbReference>
<dbReference type="PANTHER" id="PTHR46026:SF2">
    <property type="entry name" value="RHO GUANINE NUCLEOTIDE EXCHANGE FACTOR 6"/>
    <property type="match status" value="1"/>
</dbReference>
<dbReference type="GeneTree" id="ENSGT00940000158723"/>
<dbReference type="PROSITE" id="PS50021">
    <property type="entry name" value="CH"/>
    <property type="match status" value="1"/>
</dbReference>
<dbReference type="InterPro" id="IPR000219">
    <property type="entry name" value="DH_dom"/>
</dbReference>
<dbReference type="Gene3D" id="1.20.5.390">
    <property type="entry name" value="L1 transposable element, trimerization domain"/>
    <property type="match status" value="1"/>
</dbReference>
<dbReference type="SUPFAM" id="SSF50729">
    <property type="entry name" value="PH domain-like"/>
    <property type="match status" value="1"/>
</dbReference>
<sequence length="733" mass="82362">MNPEEQTVTWLISLGVLNSPKKNIADPEEFLKTSLKDGVVLCKLMERLVPGTVPKVSRTLLLQCYPCNILTVITEKSNIYKVNNLNRETKTLATPVEGLSCPQSGTPAPSQSTTSHTHTSSRSKSLRRQSKPVEMSENGGGGLVLVKARFQFKQNNEDELSFNKGDLISVSRQEEGGWWEGSLNGKTGWFPSNYVREVKPCDKPVSPKASQLTKNYYTVVVQDILEHEREFVKELQTMLSCYLRPLKASDKLSITDSGSLSGNLEEILTFQQGLVLALDECTKVPESQQRLAACYLNLIGQIRRLYRSYCSSHPSAVCVLTDHRSELGTFMESQGASPPGILTLTTSLSKPFMRLDKYPILLQELERHMEEAHPDYSDILKVTVAFKSLVTQCQDLRKRKNLELQILSEPVRGWEGDSMKSLGHVAYMSLVHMQNGTNEEKEERYLMMFPGVLVLLSASPRMSGFIYQGRLPLTGSTVSRQTEDTENGHYTFEITGSTMDRITVFCSNPQELQEWLDHLHAYSEGASPPVSMVGTPTHLPSFSTPSQANRGPLEPPKTTKPWSLSCLRPAPPLKPSAALGYKEDSSKSSGPIKNFFPKRRAERKHSDEEFLLRKSTAALEEDAQILKVIEAYCTGTSQHQATVRKVCVPQVLLPEEEKIMVEEMKNNGQTSVEEKSLVDAVYALKDEVHELKKENKWMKQCMEEEQKSRKELERVVRKLAKQKNDCAWEDGGH</sequence>
<dbReference type="Gene3D" id="1.10.418.10">
    <property type="entry name" value="Calponin-like domain"/>
    <property type="match status" value="1"/>
</dbReference>
<dbReference type="Pfam" id="PF16615">
    <property type="entry name" value="RhoGEF67_u1"/>
    <property type="match status" value="1"/>
</dbReference>
<dbReference type="InterPro" id="IPR036028">
    <property type="entry name" value="SH3-like_dom_sf"/>
</dbReference>
<dbReference type="Pfam" id="PF16614">
    <property type="entry name" value="RhoGEF67_u2"/>
    <property type="match status" value="1"/>
</dbReference>
<keyword evidence="4" id="KW-0966">Cell projection</keyword>
<dbReference type="InterPro" id="IPR001452">
    <property type="entry name" value="SH3_domain"/>
</dbReference>
<keyword evidence="2 5" id="KW-0728">SH3 domain</keyword>
<dbReference type="SUPFAM" id="SSF47576">
    <property type="entry name" value="Calponin-homology domain, CH-domain"/>
    <property type="match status" value="1"/>
</dbReference>
<dbReference type="InterPro" id="IPR001715">
    <property type="entry name" value="CH_dom"/>
</dbReference>
<dbReference type="GO" id="GO:0005085">
    <property type="term" value="F:guanyl-nucleotide exchange factor activity"/>
    <property type="evidence" value="ECO:0007669"/>
    <property type="project" value="UniProtKB-KW"/>
</dbReference>
<comment type="subcellular location">
    <subcellularLocation>
        <location evidence="1">Cell projection</location>
        <location evidence="1">Lamellipodium</location>
    </subcellularLocation>
</comment>
<keyword evidence="13" id="KW-1185">Reference proteome</keyword>
<feature type="domain" description="Calponin-homology (CH)" evidence="11">
    <location>
        <begin position="1"/>
        <end position="131"/>
    </location>
</feature>
<feature type="compositionally biased region" description="Polar residues" evidence="7">
    <location>
        <begin position="538"/>
        <end position="549"/>
    </location>
</feature>
<dbReference type="Gene3D" id="2.30.29.30">
    <property type="entry name" value="Pleckstrin-homology domain (PH domain)/Phosphotyrosine-binding domain (PTB)"/>
    <property type="match status" value="1"/>
</dbReference>
<feature type="domain" description="SH3" evidence="8">
    <location>
        <begin position="141"/>
        <end position="200"/>
    </location>
</feature>
<dbReference type="SMART" id="SM00326">
    <property type="entry name" value="SH3"/>
    <property type="match status" value="1"/>
</dbReference>
<evidence type="ECO:0000256" key="4">
    <source>
        <dbReference type="ARBA" id="ARBA00023273"/>
    </source>
</evidence>
<evidence type="ECO:0000256" key="2">
    <source>
        <dbReference type="ARBA" id="ARBA00022443"/>
    </source>
</evidence>
<dbReference type="Pfam" id="PF00307">
    <property type="entry name" value="CH"/>
    <property type="match status" value="1"/>
</dbReference>
<dbReference type="PANTHER" id="PTHR46026">
    <property type="entry name" value="RHO-TYPE GUANINE NUCLEOTIDE EXCHANGE FACTOR, ISOFORM F"/>
    <property type="match status" value="1"/>
</dbReference>
<dbReference type="Gene3D" id="1.20.900.10">
    <property type="entry name" value="Dbl homology (DH) domain"/>
    <property type="match status" value="1"/>
</dbReference>
<dbReference type="InterPro" id="IPR046376">
    <property type="entry name" value="PH_Cool_Pix"/>
</dbReference>
<dbReference type="Gene3D" id="2.30.30.40">
    <property type="entry name" value="SH3 Domains"/>
    <property type="match status" value="1"/>
</dbReference>
<feature type="compositionally biased region" description="Basic residues" evidence="7">
    <location>
        <begin position="119"/>
        <end position="130"/>
    </location>
</feature>
<evidence type="ECO:0000313" key="13">
    <source>
        <dbReference type="Proteomes" id="UP000694395"/>
    </source>
</evidence>
<dbReference type="SUPFAM" id="SSF50044">
    <property type="entry name" value="SH3-domain"/>
    <property type="match status" value="1"/>
</dbReference>
<evidence type="ECO:0000256" key="5">
    <source>
        <dbReference type="PROSITE-ProRule" id="PRU00192"/>
    </source>
</evidence>
<feature type="region of interest" description="Disordered" evidence="7">
    <location>
        <begin position="534"/>
        <end position="565"/>
    </location>
</feature>
<dbReference type="FunFam" id="1.20.900.10:FF:000016">
    <property type="entry name" value="Rho guanine nucleotide exchange factor 6"/>
    <property type="match status" value="1"/>
</dbReference>
<dbReference type="GO" id="GO:0030032">
    <property type="term" value="P:lamellipodium assembly"/>
    <property type="evidence" value="ECO:0007669"/>
    <property type="project" value="TreeGrafter"/>
</dbReference>
<dbReference type="Pfam" id="PF16523">
    <property type="entry name" value="betaPIX_CC"/>
    <property type="match status" value="1"/>
</dbReference>
<dbReference type="PROSITE" id="PS50003">
    <property type="entry name" value="PH_DOMAIN"/>
    <property type="match status" value="1"/>
</dbReference>
<dbReference type="PRINTS" id="PR00452">
    <property type="entry name" value="SH3DOMAIN"/>
</dbReference>
<evidence type="ECO:0000259" key="11">
    <source>
        <dbReference type="PROSITE" id="PS50021"/>
    </source>
</evidence>
<dbReference type="AlphaFoldDB" id="A0A8C7TT01"/>
<dbReference type="InterPro" id="IPR001849">
    <property type="entry name" value="PH_domain"/>
</dbReference>
<reference evidence="12" key="1">
    <citation type="submission" date="2020-07" db="EMBL/GenBank/DDBJ databases">
        <title>A long reads based de novo assembly of the rainbow trout Arlee double haploid line genome.</title>
        <authorList>
            <person name="Gao G."/>
            <person name="Palti Y."/>
        </authorList>
    </citation>
    <scope>NUCLEOTIDE SEQUENCE [LARGE SCALE GENOMIC DNA]</scope>
</reference>
<name>A0A8C7TT01_ONCMY</name>
<feature type="region of interest" description="Disordered" evidence="7">
    <location>
        <begin position="578"/>
        <end position="600"/>
    </location>
</feature>
<proteinExistence type="predicted"/>
<evidence type="ECO:0000259" key="9">
    <source>
        <dbReference type="PROSITE" id="PS50003"/>
    </source>
</evidence>